<reference evidence="5 6" key="1">
    <citation type="submission" date="2019-07" db="EMBL/GenBank/DDBJ databases">
        <title>The pathways for chlorine oxyanion respiration interact through the shared metabolite chlorate.</title>
        <authorList>
            <person name="Barnum T.P."/>
            <person name="Cheng Y."/>
            <person name="Hill K.A."/>
            <person name="Lucas L.N."/>
            <person name="Carlson H.K."/>
            <person name="Coates J.D."/>
        </authorList>
    </citation>
    <scope>NUCLEOTIDE SEQUENCE [LARGE SCALE GENOMIC DNA]</scope>
    <source>
        <strain evidence="5 6">SFB-3</strain>
    </source>
</reference>
<comment type="caution">
    <text evidence="5">The sequence shown here is derived from an EMBL/GenBank/DDBJ whole genome shotgun (WGS) entry which is preliminary data.</text>
</comment>
<feature type="transmembrane region" description="Helical" evidence="3">
    <location>
        <begin position="21"/>
        <end position="39"/>
    </location>
</feature>
<feature type="domain" description="Methyl-accepting transducer" evidence="4">
    <location>
        <begin position="112"/>
        <end position="328"/>
    </location>
</feature>
<dbReference type="GO" id="GO:0007165">
    <property type="term" value="P:signal transduction"/>
    <property type="evidence" value="ECO:0007669"/>
    <property type="project" value="UniProtKB-KW"/>
</dbReference>
<dbReference type="Gene3D" id="1.10.287.950">
    <property type="entry name" value="Methyl-accepting chemotaxis protein"/>
    <property type="match status" value="1"/>
</dbReference>
<evidence type="ECO:0000259" key="4">
    <source>
        <dbReference type="PROSITE" id="PS50111"/>
    </source>
</evidence>
<keyword evidence="6" id="KW-1185">Reference proteome</keyword>
<evidence type="ECO:0000313" key="5">
    <source>
        <dbReference type="EMBL" id="TVO59762.1"/>
    </source>
</evidence>
<dbReference type="OrthoDB" id="8559696at2"/>
<keyword evidence="3" id="KW-0812">Transmembrane</keyword>
<dbReference type="InterPro" id="IPR004089">
    <property type="entry name" value="MCPsignal_dom"/>
</dbReference>
<keyword evidence="3" id="KW-1133">Transmembrane helix</keyword>
<dbReference type="AlphaFoldDB" id="A0A557R3N4"/>
<evidence type="ECO:0000256" key="2">
    <source>
        <dbReference type="PROSITE-ProRule" id="PRU00284"/>
    </source>
</evidence>
<organism evidence="5 6">
    <name type="scientific">Denitromonas halophila</name>
    <dbReference type="NCBI Taxonomy" id="1629404"/>
    <lineage>
        <taxon>Bacteria</taxon>
        <taxon>Pseudomonadati</taxon>
        <taxon>Pseudomonadota</taxon>
        <taxon>Betaproteobacteria</taxon>
        <taxon>Rhodocyclales</taxon>
        <taxon>Zoogloeaceae</taxon>
        <taxon>Denitromonas</taxon>
    </lineage>
</organism>
<keyword evidence="3" id="KW-0472">Membrane</keyword>
<gene>
    <name evidence="5" type="ORF">FHP91_00655</name>
</gene>
<sequence>MDMTACLISAGFRMSHCSVRLLVVGCVWTLVVGVVFTAVPEFSGRLWTCLSVVAGGWAGLLALRARGAKGEGDAAAAPMAHFESELASCMSAFEAQFQAIEVESTQMLGVLADAVDQLSDGFEALHASVSHPATAVAMEANTSRSTLQRVVLALDQVLETEVAHSHASQTLAVLTEALTARTQQANTLLNEINAIARQSGLLALNASIEGARAGEGGRKFVVVADEVAALSQRTEDFSAQIAVLLSAMQGLLGDACTAIDVAKAQNTLGVRDVKVQAEQLLAASHDSADVGTMSPVSVLDGDTAKLVQALQFQDIVAQIVGHVMARVGGIREALAELGGVAHDAALARDAGAVSAVCERAERIGQRLRALAVHTENPPVGRGATPGGSIELF</sequence>
<evidence type="ECO:0000256" key="1">
    <source>
        <dbReference type="ARBA" id="ARBA00023224"/>
    </source>
</evidence>
<protein>
    <recommendedName>
        <fullName evidence="4">Methyl-accepting transducer domain-containing protein</fullName>
    </recommendedName>
</protein>
<dbReference type="SUPFAM" id="SSF58104">
    <property type="entry name" value="Methyl-accepting chemotaxis protein (MCP) signaling domain"/>
    <property type="match status" value="1"/>
</dbReference>
<dbReference type="EMBL" id="VMNK01000001">
    <property type="protein sequence ID" value="TVO59762.1"/>
    <property type="molecule type" value="Genomic_DNA"/>
</dbReference>
<name>A0A557R3N4_9RHOO</name>
<dbReference type="Proteomes" id="UP000319502">
    <property type="component" value="Unassembled WGS sequence"/>
</dbReference>
<accession>A0A557R3N4</accession>
<dbReference type="PANTHER" id="PTHR32089:SF112">
    <property type="entry name" value="LYSOZYME-LIKE PROTEIN-RELATED"/>
    <property type="match status" value="1"/>
</dbReference>
<evidence type="ECO:0000313" key="6">
    <source>
        <dbReference type="Proteomes" id="UP000319502"/>
    </source>
</evidence>
<keyword evidence="1 2" id="KW-0807">Transducer</keyword>
<dbReference type="SMART" id="SM00283">
    <property type="entry name" value="MA"/>
    <property type="match status" value="1"/>
</dbReference>
<dbReference type="PANTHER" id="PTHR32089">
    <property type="entry name" value="METHYL-ACCEPTING CHEMOTAXIS PROTEIN MCPB"/>
    <property type="match status" value="1"/>
</dbReference>
<dbReference type="Pfam" id="PF00015">
    <property type="entry name" value="MCPsignal"/>
    <property type="match status" value="1"/>
</dbReference>
<evidence type="ECO:0000256" key="3">
    <source>
        <dbReference type="SAM" id="Phobius"/>
    </source>
</evidence>
<proteinExistence type="predicted"/>
<dbReference type="GO" id="GO:0016020">
    <property type="term" value="C:membrane"/>
    <property type="evidence" value="ECO:0007669"/>
    <property type="project" value="InterPro"/>
</dbReference>
<dbReference type="PROSITE" id="PS50111">
    <property type="entry name" value="CHEMOTAXIS_TRANSDUC_2"/>
    <property type="match status" value="1"/>
</dbReference>